<dbReference type="GO" id="GO:0055085">
    <property type="term" value="P:transmembrane transport"/>
    <property type="evidence" value="ECO:0007669"/>
    <property type="project" value="InterPro"/>
</dbReference>
<feature type="transmembrane region" description="Helical" evidence="6">
    <location>
        <begin position="20"/>
        <end position="44"/>
    </location>
</feature>
<gene>
    <name evidence="8" type="ORF">EK0264_00405</name>
</gene>
<feature type="transmembrane region" description="Helical" evidence="6">
    <location>
        <begin position="132"/>
        <end position="159"/>
    </location>
</feature>
<evidence type="ECO:0000256" key="4">
    <source>
        <dbReference type="ARBA" id="ARBA00022989"/>
    </source>
</evidence>
<keyword evidence="5 6" id="KW-0472">Membrane</keyword>
<feature type="transmembrane region" description="Helical" evidence="6">
    <location>
        <begin position="179"/>
        <end position="204"/>
    </location>
</feature>
<dbReference type="Pfam" id="PF00528">
    <property type="entry name" value="BPD_transp_1"/>
    <property type="match status" value="1"/>
</dbReference>
<keyword evidence="4 6" id="KW-1133">Transmembrane helix</keyword>
<accession>A0A7M3T543</accession>
<feature type="domain" description="ABC transmembrane type-1" evidence="7">
    <location>
        <begin position="18"/>
        <end position="201"/>
    </location>
</feature>
<dbReference type="InParanoid" id="A0A7M3T543"/>
<evidence type="ECO:0000313" key="9">
    <source>
        <dbReference type="Proteomes" id="UP000463857"/>
    </source>
</evidence>
<keyword evidence="9" id="KW-1185">Reference proteome</keyword>
<dbReference type="PANTHER" id="PTHR30177:SF4">
    <property type="entry name" value="OSMOPROTECTANT IMPORT PERMEASE PROTEIN OSMW"/>
    <property type="match status" value="1"/>
</dbReference>
<protein>
    <submittedName>
        <fullName evidence="8">ABC transporter permease subunit</fullName>
    </submittedName>
</protein>
<proteinExistence type="inferred from homology"/>
<organism evidence="8 9">
    <name type="scientific">Epidermidibacterium keratini</name>
    <dbReference type="NCBI Taxonomy" id="1891644"/>
    <lineage>
        <taxon>Bacteria</taxon>
        <taxon>Bacillati</taxon>
        <taxon>Actinomycetota</taxon>
        <taxon>Actinomycetes</taxon>
        <taxon>Sporichthyales</taxon>
        <taxon>Sporichthyaceae</taxon>
        <taxon>Epidermidibacterium</taxon>
    </lineage>
</organism>
<evidence type="ECO:0000256" key="3">
    <source>
        <dbReference type="ARBA" id="ARBA00022692"/>
    </source>
</evidence>
<dbReference type="GO" id="GO:0005886">
    <property type="term" value="C:plasma membrane"/>
    <property type="evidence" value="ECO:0007669"/>
    <property type="project" value="UniProtKB-SubCell"/>
</dbReference>
<feature type="transmembrane region" description="Helical" evidence="6">
    <location>
        <begin position="51"/>
        <end position="72"/>
    </location>
</feature>
<dbReference type="InterPro" id="IPR051204">
    <property type="entry name" value="ABC_transp_perm/SBD"/>
</dbReference>
<dbReference type="RefSeq" id="WP_159541870.1">
    <property type="nucleotide sequence ID" value="NZ_CP047156.1"/>
</dbReference>
<dbReference type="GO" id="GO:0031460">
    <property type="term" value="P:glycine betaine transport"/>
    <property type="evidence" value="ECO:0007669"/>
    <property type="project" value="TreeGrafter"/>
</dbReference>
<keyword evidence="3 6" id="KW-0812">Transmembrane</keyword>
<reference evidence="8 9" key="1">
    <citation type="journal article" date="2018" name="Int. J. Syst. Evol. Microbiol.">
        <title>Epidermidibacterium keratini gen. nov., sp. nov., a member of the family Sporichthyaceae, isolated from keratin epidermis.</title>
        <authorList>
            <person name="Lee D.G."/>
            <person name="Trujillo M.E."/>
            <person name="Kang S."/>
            <person name="Nam J.J."/>
            <person name="Kim Y.J."/>
        </authorList>
    </citation>
    <scope>NUCLEOTIDE SEQUENCE [LARGE SCALE GENOMIC DNA]</scope>
    <source>
        <strain evidence="8 9">EPI-7</strain>
    </source>
</reference>
<feature type="transmembrane region" description="Helical" evidence="6">
    <location>
        <begin position="78"/>
        <end position="96"/>
    </location>
</feature>
<comment type="subcellular location">
    <subcellularLocation>
        <location evidence="6">Cell membrane</location>
        <topology evidence="6">Multi-pass membrane protein</topology>
    </subcellularLocation>
    <subcellularLocation>
        <location evidence="1">Membrane</location>
        <topology evidence="1">Multi-pass membrane protein</topology>
    </subcellularLocation>
</comment>
<dbReference type="Gene3D" id="1.10.3720.10">
    <property type="entry name" value="MetI-like"/>
    <property type="match status" value="1"/>
</dbReference>
<dbReference type="InterPro" id="IPR035906">
    <property type="entry name" value="MetI-like_sf"/>
</dbReference>
<evidence type="ECO:0000259" key="7">
    <source>
        <dbReference type="PROSITE" id="PS50928"/>
    </source>
</evidence>
<dbReference type="EMBL" id="CP047156">
    <property type="protein sequence ID" value="QHB98909.1"/>
    <property type="molecule type" value="Genomic_DNA"/>
</dbReference>
<dbReference type="PROSITE" id="PS50928">
    <property type="entry name" value="ABC_TM1"/>
    <property type="match status" value="1"/>
</dbReference>
<comment type="similarity">
    <text evidence="6">Belongs to the binding-protein-dependent transport system permease family.</text>
</comment>
<dbReference type="PANTHER" id="PTHR30177">
    <property type="entry name" value="GLYCINE BETAINE/L-PROLINE TRANSPORT SYSTEM PERMEASE PROTEIN PROW"/>
    <property type="match status" value="1"/>
</dbReference>
<dbReference type="KEGG" id="eke:EK0264_00405"/>
<dbReference type="AlphaFoldDB" id="A0A7M3T543"/>
<dbReference type="CDD" id="cd06261">
    <property type="entry name" value="TM_PBP2"/>
    <property type="match status" value="1"/>
</dbReference>
<dbReference type="SUPFAM" id="SSF161098">
    <property type="entry name" value="MetI-like"/>
    <property type="match status" value="1"/>
</dbReference>
<evidence type="ECO:0000256" key="5">
    <source>
        <dbReference type="ARBA" id="ARBA00023136"/>
    </source>
</evidence>
<keyword evidence="2 6" id="KW-0813">Transport</keyword>
<name>A0A7M3T543_9ACTN</name>
<sequence length="214" mass="22582">MTFFDFLDTRSDEMIELGIGHILVVAVSVLIATLLGVALGILAFRIKRLRTAILAITGAFLTIPSFALFVLMLPLVGLGTPPVLIALTMYGLLPIVRNTITGLTGVDPAIVESAQGMGLNARQRLLKIQLPMAWPVIMTGIRVTTIMLVGIAAIGAIVLGPGYGNFIYEGLGRVGTPVAMNLVMAGIIGVVVIAILFDALFSLIGRLTTSKGLR</sequence>
<dbReference type="InterPro" id="IPR000515">
    <property type="entry name" value="MetI-like"/>
</dbReference>
<evidence type="ECO:0000256" key="6">
    <source>
        <dbReference type="RuleBase" id="RU363032"/>
    </source>
</evidence>
<evidence type="ECO:0000256" key="2">
    <source>
        <dbReference type="ARBA" id="ARBA00022448"/>
    </source>
</evidence>
<evidence type="ECO:0000313" key="8">
    <source>
        <dbReference type="EMBL" id="QHB98909.1"/>
    </source>
</evidence>
<dbReference type="OrthoDB" id="9801163at2"/>
<dbReference type="Proteomes" id="UP000463857">
    <property type="component" value="Chromosome"/>
</dbReference>
<evidence type="ECO:0000256" key="1">
    <source>
        <dbReference type="ARBA" id="ARBA00004141"/>
    </source>
</evidence>